<accession>A0A6H9YVD8</accession>
<protein>
    <recommendedName>
        <fullName evidence="4">Calcium-binding protein</fullName>
    </recommendedName>
</protein>
<dbReference type="EMBL" id="WBMT01000008">
    <property type="protein sequence ID" value="KAB2347749.1"/>
    <property type="molecule type" value="Genomic_DNA"/>
</dbReference>
<keyword evidence="3" id="KW-1185">Reference proteome</keyword>
<evidence type="ECO:0000256" key="1">
    <source>
        <dbReference type="SAM" id="SignalP"/>
    </source>
</evidence>
<feature type="chain" id="PRO_5026066761" description="Calcium-binding protein" evidence="1">
    <location>
        <begin position="28"/>
        <end position="235"/>
    </location>
</feature>
<dbReference type="RefSeq" id="WP_151561372.1">
    <property type="nucleotide sequence ID" value="NZ_WBMT01000008.1"/>
</dbReference>
<name>A0A6H9YVD8_9ACTN</name>
<dbReference type="AlphaFoldDB" id="A0A6H9YVD8"/>
<evidence type="ECO:0000313" key="3">
    <source>
        <dbReference type="Proteomes" id="UP000468735"/>
    </source>
</evidence>
<gene>
    <name evidence="2" type="ORF">F8566_17740</name>
</gene>
<evidence type="ECO:0000313" key="2">
    <source>
        <dbReference type="EMBL" id="KAB2347749.1"/>
    </source>
</evidence>
<sequence length="235" mass="25244">MKRLLIAALAPATAASLVLVAPTSAHADAAVIGKITVKPGLAVQTAKSEQKISLEVRATNAASMYASAEPTRGNGGALWFDLKETAKGSGIWRASDALSHYFAAGTWKVQVVATDAEYDQTTKGASFQVRRATYFAGFNAAPSPVRRGKAISVTGQLRGLNSYGMYVPFKGQKVTIYFKKKGTQKWVRYAVVTTAKNGKFAKRFSAKTSGWWIAGYAGNATWYKSFSKNDGVVVR</sequence>
<dbReference type="Proteomes" id="UP000468735">
    <property type="component" value="Unassembled WGS sequence"/>
</dbReference>
<feature type="signal peptide" evidence="1">
    <location>
        <begin position="1"/>
        <end position="27"/>
    </location>
</feature>
<organism evidence="2 3">
    <name type="scientific">Actinomadura rudentiformis</name>
    <dbReference type="NCBI Taxonomy" id="359158"/>
    <lineage>
        <taxon>Bacteria</taxon>
        <taxon>Bacillati</taxon>
        <taxon>Actinomycetota</taxon>
        <taxon>Actinomycetes</taxon>
        <taxon>Streptosporangiales</taxon>
        <taxon>Thermomonosporaceae</taxon>
        <taxon>Actinomadura</taxon>
    </lineage>
</organism>
<comment type="caution">
    <text evidence="2">The sequence shown here is derived from an EMBL/GenBank/DDBJ whole genome shotgun (WGS) entry which is preliminary data.</text>
</comment>
<dbReference type="OrthoDB" id="3447380at2"/>
<keyword evidence="1" id="KW-0732">Signal</keyword>
<proteinExistence type="predicted"/>
<evidence type="ECO:0008006" key="4">
    <source>
        <dbReference type="Google" id="ProtNLM"/>
    </source>
</evidence>
<reference evidence="2 3" key="1">
    <citation type="submission" date="2019-09" db="EMBL/GenBank/DDBJ databases">
        <title>Actinomadura physcomitrii sp. nov., a novel actinomycete isolated from moss [Physcomitrium sphaericum (Ludw) Fuernr].</title>
        <authorList>
            <person name="Zhuang X."/>
            <person name="Liu C."/>
        </authorList>
    </citation>
    <scope>NUCLEOTIDE SEQUENCE [LARGE SCALE GENOMIC DNA]</scope>
    <source>
        <strain evidence="2 3">HMC1</strain>
    </source>
</reference>